<organism evidence="2 3">
    <name type="scientific">Hypsizygus marmoreus</name>
    <name type="common">White beech mushroom</name>
    <name type="synonym">Agaricus marmoreus</name>
    <dbReference type="NCBI Taxonomy" id="39966"/>
    <lineage>
        <taxon>Eukaryota</taxon>
        <taxon>Fungi</taxon>
        <taxon>Dikarya</taxon>
        <taxon>Basidiomycota</taxon>
        <taxon>Agaricomycotina</taxon>
        <taxon>Agaricomycetes</taxon>
        <taxon>Agaricomycetidae</taxon>
        <taxon>Agaricales</taxon>
        <taxon>Tricholomatineae</taxon>
        <taxon>Lyophyllaceae</taxon>
        <taxon>Hypsizygus</taxon>
    </lineage>
</organism>
<evidence type="ECO:0000313" key="3">
    <source>
        <dbReference type="Proteomes" id="UP000076154"/>
    </source>
</evidence>
<dbReference type="EMBL" id="LUEZ02000151">
    <property type="protein sequence ID" value="RDB15572.1"/>
    <property type="molecule type" value="Genomic_DNA"/>
</dbReference>
<keyword evidence="3" id="KW-1185">Reference proteome</keyword>
<evidence type="ECO:0000313" key="2">
    <source>
        <dbReference type="EMBL" id="RDB15572.1"/>
    </source>
</evidence>
<feature type="transmembrane region" description="Helical" evidence="1">
    <location>
        <begin position="191"/>
        <end position="211"/>
    </location>
</feature>
<protein>
    <submittedName>
        <fullName evidence="2">Uncharacterized protein</fullName>
    </submittedName>
</protein>
<reference evidence="2" key="1">
    <citation type="submission" date="2018-04" db="EMBL/GenBank/DDBJ databases">
        <title>Whole genome sequencing of Hypsizygus marmoreus.</title>
        <authorList>
            <person name="Choi I.-G."/>
            <person name="Min B."/>
            <person name="Kim J.-G."/>
            <person name="Kim S."/>
            <person name="Oh Y.-L."/>
            <person name="Kong W.-S."/>
            <person name="Park H."/>
            <person name="Jeong J."/>
            <person name="Song E.-S."/>
        </authorList>
    </citation>
    <scope>NUCLEOTIDE SEQUENCE [LARGE SCALE GENOMIC DNA]</scope>
    <source>
        <strain evidence="2">51987-8</strain>
    </source>
</reference>
<dbReference type="Proteomes" id="UP000076154">
    <property type="component" value="Unassembled WGS sequence"/>
</dbReference>
<keyword evidence="1" id="KW-0812">Transmembrane</keyword>
<proteinExistence type="predicted"/>
<comment type="caution">
    <text evidence="2">The sequence shown here is derived from an EMBL/GenBank/DDBJ whole genome shotgun (WGS) entry which is preliminary data.</text>
</comment>
<accession>A0A369J2F0</accession>
<dbReference type="OrthoDB" id="972532at2759"/>
<dbReference type="AlphaFoldDB" id="A0A369J2F0"/>
<dbReference type="STRING" id="39966.A0A369J2F0"/>
<name>A0A369J2F0_HYPMA</name>
<keyword evidence="1" id="KW-1133">Transmembrane helix</keyword>
<feature type="transmembrane region" description="Helical" evidence="1">
    <location>
        <begin position="231"/>
        <end position="254"/>
    </location>
</feature>
<sequence>MRRSNFSPPISVWVLKTVLRRMRPLWAKSLRPDFRSDTDSQLRVSEIVIFQVYTEESAKVRNVISQFRTDLRVSTQLQAYSTLADLQRCSIARVQSILMAGVPDKFDEDNLRHYIHGIATEMGEDLDALTSDFKFFNDYGMPAIQYEQKRDAESVLNMSTVATFFSAVTATTLQMSIGIEPRTNILSIVNTFWFCSLVLSIGAALGSLLHVSWKHATYGSRGQQLPIWMSVWIHASAPVFLAVSIVCFIAGLLYSYDQLFSHCYALQNFSTSSPLQGSKLCVTKSKSLHGTFFLCLLVGVGRSTAGPSSDKCGGCIVNVLTLFDVA</sequence>
<keyword evidence="1" id="KW-0472">Membrane</keyword>
<evidence type="ECO:0000256" key="1">
    <source>
        <dbReference type="SAM" id="Phobius"/>
    </source>
</evidence>
<dbReference type="InParanoid" id="A0A369J2F0"/>
<feature type="transmembrane region" description="Helical" evidence="1">
    <location>
        <begin position="155"/>
        <end position="179"/>
    </location>
</feature>
<gene>
    <name evidence="2" type="ORF">Hypma_004124</name>
</gene>